<sequence>MTKDSGAFRTIGELSKELNIKPHILRYWEDQFGMLQPLKRAGSRRHYRPEDVEMVKTINRLLNEEGYTIKGARKALTGRKTQPAKDVTPQASVASEGPMAPTVKEDNGVMLKELKTIRDRLSSALSQA</sequence>
<evidence type="ECO:0000256" key="1">
    <source>
        <dbReference type="ARBA" id="ARBA00023125"/>
    </source>
</evidence>
<gene>
    <name evidence="4" type="ORF">J4G78_12360</name>
</gene>
<dbReference type="InterPro" id="IPR000551">
    <property type="entry name" value="MerR-type_HTH_dom"/>
</dbReference>
<dbReference type="PROSITE" id="PS00552">
    <property type="entry name" value="HTH_MERR_1"/>
    <property type="match status" value="1"/>
</dbReference>
<evidence type="ECO:0000313" key="5">
    <source>
        <dbReference type="Proteomes" id="UP000663923"/>
    </source>
</evidence>
<organism evidence="4 5">
    <name type="scientific">Parasphingorhabdus cellanae</name>
    <dbReference type="NCBI Taxonomy" id="2806553"/>
    <lineage>
        <taxon>Bacteria</taxon>
        <taxon>Pseudomonadati</taxon>
        <taxon>Pseudomonadota</taxon>
        <taxon>Alphaproteobacteria</taxon>
        <taxon>Sphingomonadales</taxon>
        <taxon>Sphingomonadaceae</taxon>
        <taxon>Parasphingorhabdus</taxon>
    </lineage>
</organism>
<dbReference type="InterPro" id="IPR009061">
    <property type="entry name" value="DNA-bd_dom_put_sf"/>
</dbReference>
<keyword evidence="5" id="KW-1185">Reference proteome</keyword>
<proteinExistence type="predicted"/>
<dbReference type="Gene3D" id="1.10.1660.10">
    <property type="match status" value="1"/>
</dbReference>
<dbReference type="EMBL" id="CP071794">
    <property type="protein sequence ID" value="QTD55020.1"/>
    <property type="molecule type" value="Genomic_DNA"/>
</dbReference>
<evidence type="ECO:0000313" key="4">
    <source>
        <dbReference type="EMBL" id="QTD55020.1"/>
    </source>
</evidence>
<dbReference type="InterPro" id="IPR047057">
    <property type="entry name" value="MerR_fam"/>
</dbReference>
<reference evidence="4 5" key="1">
    <citation type="submission" date="2021-03" db="EMBL/GenBank/DDBJ databases">
        <title>Complete genome of Parasphingorhabdus_sp.JHSY0214.</title>
        <authorList>
            <person name="Yoo J.H."/>
            <person name="Bae J.W."/>
        </authorList>
    </citation>
    <scope>NUCLEOTIDE SEQUENCE [LARGE SCALE GENOMIC DNA]</scope>
    <source>
        <strain evidence="4 5">JHSY0214</strain>
    </source>
</reference>
<feature type="region of interest" description="Disordered" evidence="2">
    <location>
        <begin position="73"/>
        <end position="106"/>
    </location>
</feature>
<dbReference type="PROSITE" id="PS50937">
    <property type="entry name" value="HTH_MERR_2"/>
    <property type="match status" value="1"/>
</dbReference>
<dbReference type="Proteomes" id="UP000663923">
    <property type="component" value="Chromosome"/>
</dbReference>
<name>A0ABX7T448_9SPHN</name>
<dbReference type="SMART" id="SM00422">
    <property type="entry name" value="HTH_MERR"/>
    <property type="match status" value="1"/>
</dbReference>
<dbReference type="RefSeq" id="WP_207986847.1">
    <property type="nucleotide sequence ID" value="NZ_CP071794.1"/>
</dbReference>
<dbReference type="CDD" id="cd04765">
    <property type="entry name" value="HTH_MlrA-like_sg2"/>
    <property type="match status" value="1"/>
</dbReference>
<dbReference type="Pfam" id="PF13411">
    <property type="entry name" value="MerR_1"/>
    <property type="match status" value="1"/>
</dbReference>
<dbReference type="PANTHER" id="PTHR30204:SF15">
    <property type="entry name" value="BLL5018 PROTEIN"/>
    <property type="match status" value="1"/>
</dbReference>
<accession>A0ABX7T448</accession>
<evidence type="ECO:0000259" key="3">
    <source>
        <dbReference type="PROSITE" id="PS50937"/>
    </source>
</evidence>
<evidence type="ECO:0000256" key="2">
    <source>
        <dbReference type="SAM" id="MobiDB-lite"/>
    </source>
</evidence>
<dbReference type="SUPFAM" id="SSF46955">
    <property type="entry name" value="Putative DNA-binding domain"/>
    <property type="match status" value="1"/>
</dbReference>
<feature type="domain" description="HTH merR-type" evidence="3">
    <location>
        <begin position="10"/>
        <end position="78"/>
    </location>
</feature>
<keyword evidence="1" id="KW-0238">DNA-binding</keyword>
<dbReference type="PANTHER" id="PTHR30204">
    <property type="entry name" value="REDOX-CYCLING DRUG-SENSING TRANSCRIPTIONAL ACTIVATOR SOXR"/>
    <property type="match status" value="1"/>
</dbReference>
<protein>
    <submittedName>
        <fullName evidence="4">MerR family transcriptional regulator</fullName>
    </submittedName>
</protein>